<evidence type="ECO:0000313" key="2">
    <source>
        <dbReference type="EMBL" id="AAZ42631.1"/>
    </source>
</evidence>
<organism evidence="2">
    <name type="scientific">Drosophila mojavensis</name>
    <name type="common">Fruit fly</name>
    <dbReference type="NCBI Taxonomy" id="7230"/>
    <lineage>
        <taxon>Eukaryota</taxon>
        <taxon>Metazoa</taxon>
        <taxon>Ecdysozoa</taxon>
        <taxon>Arthropoda</taxon>
        <taxon>Hexapoda</taxon>
        <taxon>Insecta</taxon>
        <taxon>Pterygota</taxon>
        <taxon>Neoptera</taxon>
        <taxon>Endopterygota</taxon>
        <taxon>Diptera</taxon>
        <taxon>Brachycera</taxon>
        <taxon>Muscomorpha</taxon>
        <taxon>Ephydroidea</taxon>
        <taxon>Drosophilidae</taxon>
        <taxon>Drosophila</taxon>
    </lineage>
</organism>
<protein>
    <submittedName>
        <fullName evidence="2">Acp8</fullName>
    </submittedName>
</protein>
<gene>
    <name evidence="2" type="primary">Acp8</name>
</gene>
<dbReference type="AlphaFoldDB" id="Q2VKM4"/>
<dbReference type="EMBL" id="DQ079147">
    <property type="protein sequence ID" value="AAZ42631.1"/>
    <property type="molecule type" value="Genomic_DNA"/>
</dbReference>
<name>Q2VKM4_DROMO</name>
<reference evidence="2" key="1">
    <citation type="journal article" date="2005" name="Genetics">
        <title>Molecular population genetics of accessory gland protein genes and testis-expressed genes in Drosophila mojavensis and D. arizonae.</title>
        <authorList>
            <person name="Wagstaff B.J."/>
            <person name="Begun D.J."/>
        </authorList>
    </citation>
    <scope>NUCLEOTIDE SEQUENCE</scope>
    <source>
        <strain evidence="2">15081-1351.09</strain>
    </source>
</reference>
<sequence>MNFKYCLLLLSMLLAGASARPTSDPLSEPPCYSPPWCGPPGPSDLSEPPCYSPPWCGPPGPPGTQNK</sequence>
<feature type="chain" id="PRO_5004217753" evidence="1">
    <location>
        <begin position="20"/>
        <end position="67"/>
    </location>
</feature>
<evidence type="ECO:0000256" key="1">
    <source>
        <dbReference type="SAM" id="SignalP"/>
    </source>
</evidence>
<keyword evidence="1" id="KW-0732">Signal</keyword>
<proteinExistence type="predicted"/>
<feature type="signal peptide" evidence="1">
    <location>
        <begin position="1"/>
        <end position="19"/>
    </location>
</feature>
<accession>Q2VKM4</accession>